<accession>A0A251ZXR6</accession>
<evidence type="ECO:0000259" key="3">
    <source>
        <dbReference type="PROSITE" id="PS51186"/>
    </source>
</evidence>
<dbReference type="InterPro" id="IPR000182">
    <property type="entry name" value="GNAT_dom"/>
</dbReference>
<evidence type="ECO:0000313" key="4">
    <source>
        <dbReference type="EMBL" id="OUI79457.1"/>
    </source>
</evidence>
<dbReference type="SUPFAM" id="SSF55729">
    <property type="entry name" value="Acyl-CoA N-acyltransferases (Nat)"/>
    <property type="match status" value="1"/>
</dbReference>
<dbReference type="Gene3D" id="3.40.630.30">
    <property type="match status" value="1"/>
</dbReference>
<dbReference type="PANTHER" id="PTHR43072:SF23">
    <property type="entry name" value="UPF0039 PROTEIN C11D3.02C"/>
    <property type="match status" value="1"/>
</dbReference>
<dbReference type="GO" id="GO:0016747">
    <property type="term" value="F:acyltransferase activity, transferring groups other than amino-acyl groups"/>
    <property type="evidence" value="ECO:0007669"/>
    <property type="project" value="InterPro"/>
</dbReference>
<dbReference type="PANTHER" id="PTHR43072">
    <property type="entry name" value="N-ACETYLTRANSFERASE"/>
    <property type="match status" value="1"/>
</dbReference>
<keyword evidence="2" id="KW-0012">Acyltransferase</keyword>
<dbReference type="EMBL" id="JOPB01000001">
    <property type="protein sequence ID" value="OUI79457.1"/>
    <property type="molecule type" value="Genomic_DNA"/>
</dbReference>
<evidence type="ECO:0000256" key="2">
    <source>
        <dbReference type="ARBA" id="ARBA00023315"/>
    </source>
</evidence>
<dbReference type="CDD" id="cd04301">
    <property type="entry name" value="NAT_SF"/>
    <property type="match status" value="1"/>
</dbReference>
<evidence type="ECO:0000256" key="1">
    <source>
        <dbReference type="ARBA" id="ARBA00022679"/>
    </source>
</evidence>
<dbReference type="Pfam" id="PF00583">
    <property type="entry name" value="Acetyltransf_1"/>
    <property type="match status" value="1"/>
</dbReference>
<sequence>MTNIRHAIPSDLRGILEITNHEIVNGTAFWMTIPRTYQEQVQWFEAREKAGYPVFVAVDEAQKVLGFASYGSFRAYDGYKYTVEHSVYVSPHAQGKGLGKALLKDLISYAQNHKVHAMIAAITDGNTASIRLHEWFGFKHSGVLPQTGIKFDKWLDLLFMYKILTADD</sequence>
<feature type="domain" description="N-acetyltransferase" evidence="3">
    <location>
        <begin position="2"/>
        <end position="165"/>
    </location>
</feature>
<protein>
    <submittedName>
        <fullName evidence="4">Acetyltransferase</fullName>
    </submittedName>
</protein>
<dbReference type="InterPro" id="IPR016181">
    <property type="entry name" value="Acyl_CoA_acyltransferase"/>
</dbReference>
<name>A0A251ZXR6_9PROT</name>
<dbReference type="RefSeq" id="WP_040363778.1">
    <property type="nucleotide sequence ID" value="NZ_JOPB01000001.1"/>
</dbReference>
<dbReference type="PROSITE" id="PS51186">
    <property type="entry name" value="GNAT"/>
    <property type="match status" value="1"/>
</dbReference>
<organism evidence="4 5">
    <name type="scientific">Commensalibacter intestini</name>
    <dbReference type="NCBI Taxonomy" id="479936"/>
    <lineage>
        <taxon>Bacteria</taxon>
        <taxon>Pseudomonadati</taxon>
        <taxon>Pseudomonadota</taxon>
        <taxon>Alphaproteobacteria</taxon>
        <taxon>Acetobacterales</taxon>
        <taxon>Acetobacteraceae</taxon>
    </lineage>
</organism>
<dbReference type="Proteomes" id="UP000194946">
    <property type="component" value="Unassembled WGS sequence"/>
</dbReference>
<keyword evidence="5" id="KW-1185">Reference proteome</keyword>
<gene>
    <name evidence="4" type="ORF">HK18_02550</name>
</gene>
<proteinExistence type="predicted"/>
<comment type="caution">
    <text evidence="4">The sequence shown here is derived from an EMBL/GenBank/DDBJ whole genome shotgun (WGS) entry which is preliminary data.</text>
</comment>
<keyword evidence="1 4" id="KW-0808">Transferase</keyword>
<dbReference type="AlphaFoldDB" id="A0A251ZXR6"/>
<reference evidence="5" key="1">
    <citation type="submission" date="2014-06" db="EMBL/GenBank/DDBJ databases">
        <authorList>
            <person name="Winans N.J."/>
            <person name="Newell P.D."/>
            <person name="Douglas A.E."/>
        </authorList>
    </citation>
    <scope>NUCLEOTIDE SEQUENCE [LARGE SCALE GENOMIC DNA]</scope>
    <source>
        <strain evidence="5">DmL_052</strain>
    </source>
</reference>
<evidence type="ECO:0000313" key="5">
    <source>
        <dbReference type="Proteomes" id="UP000194946"/>
    </source>
</evidence>